<dbReference type="EMBL" id="CP009502">
    <property type="protein sequence ID" value="AKB15106.1"/>
    <property type="molecule type" value="Genomic_DNA"/>
</dbReference>
<dbReference type="AlphaFoldDB" id="A0A0E3KR05"/>
<evidence type="ECO:0000313" key="2">
    <source>
        <dbReference type="Proteomes" id="UP000056925"/>
    </source>
</evidence>
<dbReference type="Proteomes" id="UP000056925">
    <property type="component" value="Chromosome"/>
</dbReference>
<gene>
    <name evidence="1" type="ORF">MSTHC_0788</name>
</gene>
<evidence type="ECO:0000313" key="1">
    <source>
        <dbReference type="EMBL" id="AKB15106.1"/>
    </source>
</evidence>
<dbReference type="HOGENOM" id="CLU_2645991_0_0_2"/>
<name>A0A0E3KR05_METTE</name>
<sequence length="76" mass="8701">MNRINNEKNKSEGSNKKRKGKNYFFLRSAFFLPNNSLKTAITTITAAQNIIENGFIGILNKLILFFVIHEPHETCT</sequence>
<organism evidence="1 2">
    <name type="scientific">Methanosarcina thermophila CHTI-55</name>
    <dbReference type="NCBI Taxonomy" id="1434121"/>
    <lineage>
        <taxon>Archaea</taxon>
        <taxon>Methanobacteriati</taxon>
        <taxon>Methanobacteriota</taxon>
        <taxon>Stenosarchaea group</taxon>
        <taxon>Methanomicrobia</taxon>
        <taxon>Methanosarcinales</taxon>
        <taxon>Methanosarcinaceae</taxon>
        <taxon>Methanosarcina</taxon>
    </lineage>
</organism>
<proteinExistence type="predicted"/>
<dbReference type="KEGG" id="mthe:MSTHC_0788"/>
<protein>
    <submittedName>
        <fullName evidence="1">Uncharacterized protein</fullName>
    </submittedName>
</protein>
<reference evidence="1 2" key="1">
    <citation type="submission" date="2014-07" db="EMBL/GenBank/DDBJ databases">
        <title>Methanogenic archaea and the global carbon cycle.</title>
        <authorList>
            <person name="Henriksen J.R."/>
            <person name="Luke J."/>
            <person name="Reinhart S."/>
            <person name="Benedict M.N."/>
            <person name="Youngblut N.D."/>
            <person name="Metcalf M.E."/>
            <person name="Whitaker R.J."/>
            <person name="Metcalf W.W."/>
        </authorList>
    </citation>
    <scope>NUCLEOTIDE SEQUENCE [LARGE SCALE GENOMIC DNA]</scope>
    <source>
        <strain evidence="1 2">CHTI-55</strain>
    </source>
</reference>
<accession>A0A0E3KR05</accession>